<keyword evidence="2" id="KW-0489">Methyltransferase</keyword>
<dbReference type="CDD" id="cd02440">
    <property type="entry name" value="AdoMet_MTases"/>
    <property type="match status" value="1"/>
</dbReference>
<dbReference type="RefSeq" id="WP_109692274.1">
    <property type="nucleotide sequence ID" value="NZ_QGDD01000001.1"/>
</dbReference>
<comment type="caution">
    <text evidence="2">The sequence shown here is derived from an EMBL/GenBank/DDBJ whole genome shotgun (WGS) entry which is preliminary data.</text>
</comment>
<gene>
    <name evidence="2" type="ORF">DJ010_03925</name>
</gene>
<dbReference type="OrthoDB" id="9805171at2"/>
<dbReference type="Proteomes" id="UP000245507">
    <property type="component" value="Unassembled WGS sequence"/>
</dbReference>
<organism evidence="2 3">
    <name type="scientific">Nocardioides silvaticus</name>
    <dbReference type="NCBI Taxonomy" id="2201891"/>
    <lineage>
        <taxon>Bacteria</taxon>
        <taxon>Bacillati</taxon>
        <taxon>Actinomycetota</taxon>
        <taxon>Actinomycetes</taxon>
        <taxon>Propionibacteriales</taxon>
        <taxon>Nocardioidaceae</taxon>
        <taxon>Nocardioides</taxon>
    </lineage>
</organism>
<dbReference type="GO" id="GO:0032259">
    <property type="term" value="P:methylation"/>
    <property type="evidence" value="ECO:0007669"/>
    <property type="project" value="UniProtKB-KW"/>
</dbReference>
<protein>
    <submittedName>
        <fullName evidence="2">SAM-dependent methyltransferase</fullName>
    </submittedName>
</protein>
<feature type="domain" description="Methyltransferase type 11" evidence="1">
    <location>
        <begin position="62"/>
        <end position="156"/>
    </location>
</feature>
<reference evidence="2 3" key="1">
    <citation type="submission" date="2018-05" db="EMBL/GenBank/DDBJ databases">
        <title>Nocardioides silvaticus genome.</title>
        <authorList>
            <person name="Li C."/>
            <person name="Wang G."/>
        </authorList>
    </citation>
    <scope>NUCLEOTIDE SEQUENCE [LARGE SCALE GENOMIC DNA]</scope>
    <source>
        <strain evidence="2 3">CCTCC AB 2018079</strain>
    </source>
</reference>
<dbReference type="InterPro" id="IPR013216">
    <property type="entry name" value="Methyltransf_11"/>
</dbReference>
<evidence type="ECO:0000313" key="2">
    <source>
        <dbReference type="EMBL" id="PWN04770.1"/>
    </source>
</evidence>
<accession>A0A316TJW3</accession>
<name>A0A316TJW3_9ACTN</name>
<evidence type="ECO:0000259" key="1">
    <source>
        <dbReference type="Pfam" id="PF08241"/>
    </source>
</evidence>
<dbReference type="GO" id="GO:0008757">
    <property type="term" value="F:S-adenosylmethionine-dependent methyltransferase activity"/>
    <property type="evidence" value="ECO:0007669"/>
    <property type="project" value="InterPro"/>
</dbReference>
<dbReference type="AlphaFoldDB" id="A0A316TJW3"/>
<dbReference type="SUPFAM" id="SSF53335">
    <property type="entry name" value="S-adenosyl-L-methionine-dependent methyltransferases"/>
    <property type="match status" value="1"/>
</dbReference>
<dbReference type="PANTHER" id="PTHR42912:SF80">
    <property type="entry name" value="METHYLTRANSFERASE DOMAIN-CONTAINING PROTEIN"/>
    <property type="match status" value="1"/>
</dbReference>
<dbReference type="InterPro" id="IPR050508">
    <property type="entry name" value="Methyltransf_Superfamily"/>
</dbReference>
<dbReference type="Gene3D" id="3.40.50.150">
    <property type="entry name" value="Vaccinia Virus protein VP39"/>
    <property type="match status" value="1"/>
</dbReference>
<dbReference type="Pfam" id="PF08241">
    <property type="entry name" value="Methyltransf_11"/>
    <property type="match status" value="1"/>
</dbReference>
<keyword evidence="2" id="KW-0808">Transferase</keyword>
<evidence type="ECO:0000313" key="3">
    <source>
        <dbReference type="Proteomes" id="UP000245507"/>
    </source>
</evidence>
<keyword evidence="3" id="KW-1185">Reference proteome</keyword>
<dbReference type="InterPro" id="IPR029063">
    <property type="entry name" value="SAM-dependent_MTases_sf"/>
</dbReference>
<proteinExistence type="predicted"/>
<sequence>MSADETTSDWLLEGTTDPDEVAGRYDAWAESYDDDLVSWSYQAPGVAAEAVIAHQPEARTVLDVGCGTGLVGKALRARGCAARIVGLDISQASLRVAHQTGAYDALDRADLQQPLGVEDDSMDALVCAGVMTYLPDVEAVWREFARVVRPGGIIVVTQREDLWEPRRCQEVVDRLATDDVWTALDVSGPAPYLPHADGGLASLGCYYLLARVR</sequence>
<dbReference type="PANTHER" id="PTHR42912">
    <property type="entry name" value="METHYLTRANSFERASE"/>
    <property type="match status" value="1"/>
</dbReference>
<dbReference type="EMBL" id="QGDD01000001">
    <property type="protein sequence ID" value="PWN04770.1"/>
    <property type="molecule type" value="Genomic_DNA"/>
</dbReference>